<keyword evidence="5" id="KW-0812">Transmembrane</keyword>
<dbReference type="VEuPathDB" id="CryptoDB:Vbra_22395"/>
<evidence type="ECO:0000256" key="5">
    <source>
        <dbReference type="SAM" id="Phobius"/>
    </source>
</evidence>
<dbReference type="EMBL" id="CDMY01000828">
    <property type="protein sequence ID" value="CEM34593.1"/>
    <property type="molecule type" value="Genomic_DNA"/>
</dbReference>
<comment type="similarity">
    <text evidence="1 3">Belongs to the type-B carboxylesterase/lipase family.</text>
</comment>
<feature type="signal peptide" evidence="3">
    <location>
        <begin position="1"/>
        <end position="19"/>
    </location>
</feature>
<dbReference type="InterPro" id="IPR019826">
    <property type="entry name" value="Carboxylesterase_B_AS"/>
</dbReference>
<dbReference type="AlphaFoldDB" id="A0A0G4GUS1"/>
<dbReference type="EC" id="3.1.1.-" evidence="3"/>
<dbReference type="OrthoDB" id="423410at2759"/>
<keyword evidence="5" id="KW-0472">Membrane</keyword>
<feature type="transmembrane region" description="Helical" evidence="5">
    <location>
        <begin position="616"/>
        <end position="641"/>
    </location>
</feature>
<evidence type="ECO:0000256" key="3">
    <source>
        <dbReference type="RuleBase" id="RU361235"/>
    </source>
</evidence>
<keyword evidence="8" id="KW-1185">Reference proteome</keyword>
<dbReference type="InterPro" id="IPR002018">
    <property type="entry name" value="CarbesteraseB"/>
</dbReference>
<dbReference type="Proteomes" id="UP000041254">
    <property type="component" value="Unassembled WGS sequence"/>
</dbReference>
<dbReference type="GO" id="GO:0016787">
    <property type="term" value="F:hydrolase activity"/>
    <property type="evidence" value="ECO:0007669"/>
    <property type="project" value="UniProtKB-KW"/>
</dbReference>
<dbReference type="Gene3D" id="3.40.50.1820">
    <property type="entry name" value="alpha/beta hydrolase"/>
    <property type="match status" value="1"/>
</dbReference>
<gene>
    <name evidence="7" type="ORF">Vbra_22395</name>
</gene>
<accession>A0A0G4GUS1</accession>
<dbReference type="PANTHER" id="PTHR11559">
    <property type="entry name" value="CARBOXYLESTERASE"/>
    <property type="match status" value="1"/>
</dbReference>
<name>A0A0G4GUS1_VITBC</name>
<feature type="chain" id="PRO_5005118012" description="Carboxylic ester hydrolase" evidence="3">
    <location>
        <begin position="20"/>
        <end position="686"/>
    </location>
</feature>
<evidence type="ECO:0000256" key="1">
    <source>
        <dbReference type="ARBA" id="ARBA00005964"/>
    </source>
</evidence>
<protein>
    <recommendedName>
        <fullName evidence="3">Carboxylic ester hydrolase</fullName>
        <ecNumber evidence="3">3.1.1.-</ecNumber>
    </recommendedName>
</protein>
<dbReference type="SUPFAM" id="SSF53474">
    <property type="entry name" value="alpha/beta-Hydrolases"/>
    <property type="match status" value="1"/>
</dbReference>
<sequence length="686" mass="76009">MFLTALLQSVLLLLDVTRSIRQQSDRPRHSTTTCVIDLEEGSVLGEETFAKASRGEGRVVRFPAIPFASPPVGPLRWRSPQPVKRWKGVYDGRGREVACIQSTVSGRFYKSRLPQSMDCLQLNVFTFAPSLPSSRHGDPRRTSTIFEAPTPTLRPVFVFLHGGAFSVGSASEWINGTFLAAQLGAVVVTPNYRLGMEGFLVHKDLSAEEGGSNFGLQDQRAALQWVQRNIRLFGGDPDRVTLAGFSAGAQSVLYHLLSPSSIALFSRVYAASPVLGVGMLDLHEATELRGSQVDRLGKKTIDGLRDVDAKRVDRAVRGWSRSASRDASYPSARMPVADGVNIPSNNVLRLFEEASFAGKPLLLTVTRDESSVFLMRVLATLRNDTFDGIIDNAFGDTRGPLVRAHYNATLSEKGPWATLAEIQTASLIACPLRFVARYASSYHVPLFLGLWSNRPSAAKGFPGAHHGIDMPILLSPPSKRNRAISEASIEYLRQFIEGEERELSTTVKWPSRGLRRDPRIRVPYDAERVAWRAYEKKSKFATMVWETSTLGTQEDAIASMFDCDFWDQLYASDTDPDKVYGHPFIFMERLAPHIEPLHHTIINLMAFYALEASLRWTALVPSAIDISLALVLVTLVLALCCRRRKRSEDERPESSGQASPVVKHARGPGPPEGYGSTKRRSVSERR</sequence>
<evidence type="ECO:0000259" key="6">
    <source>
        <dbReference type="Pfam" id="PF00135"/>
    </source>
</evidence>
<keyword evidence="5" id="KW-1133">Transmembrane helix</keyword>
<evidence type="ECO:0000313" key="8">
    <source>
        <dbReference type="Proteomes" id="UP000041254"/>
    </source>
</evidence>
<dbReference type="STRING" id="1169540.A0A0G4GUS1"/>
<organism evidence="7 8">
    <name type="scientific">Vitrella brassicaformis (strain CCMP3155)</name>
    <dbReference type="NCBI Taxonomy" id="1169540"/>
    <lineage>
        <taxon>Eukaryota</taxon>
        <taxon>Sar</taxon>
        <taxon>Alveolata</taxon>
        <taxon>Colpodellida</taxon>
        <taxon>Vitrellaceae</taxon>
        <taxon>Vitrella</taxon>
    </lineage>
</organism>
<dbReference type="PROSITE" id="PS00122">
    <property type="entry name" value="CARBOXYLESTERASE_B_1"/>
    <property type="match status" value="1"/>
</dbReference>
<dbReference type="PhylomeDB" id="A0A0G4GUS1"/>
<dbReference type="InterPro" id="IPR050309">
    <property type="entry name" value="Type-B_Carboxylest/Lipase"/>
</dbReference>
<feature type="domain" description="Carboxylesterase type B" evidence="6">
    <location>
        <begin position="35"/>
        <end position="524"/>
    </location>
</feature>
<dbReference type="InterPro" id="IPR029058">
    <property type="entry name" value="AB_hydrolase_fold"/>
</dbReference>
<reference evidence="7 8" key="1">
    <citation type="submission" date="2014-11" db="EMBL/GenBank/DDBJ databases">
        <authorList>
            <person name="Zhu J."/>
            <person name="Qi W."/>
            <person name="Song R."/>
        </authorList>
    </citation>
    <scope>NUCLEOTIDE SEQUENCE [LARGE SCALE GENOMIC DNA]</scope>
</reference>
<dbReference type="ESTHER" id="9alve-a0a0g4gus1">
    <property type="family name" value="Carb_B_Root"/>
</dbReference>
<evidence type="ECO:0000256" key="4">
    <source>
        <dbReference type="SAM" id="MobiDB-lite"/>
    </source>
</evidence>
<evidence type="ECO:0000313" key="7">
    <source>
        <dbReference type="EMBL" id="CEM34593.1"/>
    </source>
</evidence>
<keyword evidence="2 3" id="KW-0378">Hydrolase</keyword>
<feature type="region of interest" description="Disordered" evidence="4">
    <location>
        <begin position="645"/>
        <end position="686"/>
    </location>
</feature>
<evidence type="ECO:0000256" key="2">
    <source>
        <dbReference type="ARBA" id="ARBA00022801"/>
    </source>
</evidence>
<proteinExistence type="inferred from homology"/>
<dbReference type="InParanoid" id="A0A0G4GUS1"/>
<keyword evidence="3" id="KW-0732">Signal</keyword>
<dbReference type="Pfam" id="PF00135">
    <property type="entry name" value="COesterase"/>
    <property type="match status" value="1"/>
</dbReference>